<organism evidence="2 3">
    <name type="scientific">Candidatus Viridilinea halotolerans</name>
    <dbReference type="NCBI Taxonomy" id="2491704"/>
    <lineage>
        <taxon>Bacteria</taxon>
        <taxon>Bacillati</taxon>
        <taxon>Chloroflexota</taxon>
        <taxon>Chloroflexia</taxon>
        <taxon>Chloroflexales</taxon>
        <taxon>Chloroflexineae</taxon>
        <taxon>Oscillochloridaceae</taxon>
        <taxon>Candidatus Viridilinea</taxon>
    </lineage>
</organism>
<dbReference type="Gene3D" id="3.20.20.80">
    <property type="entry name" value="Glycosidases"/>
    <property type="match status" value="1"/>
</dbReference>
<proteinExistence type="predicted"/>
<dbReference type="Proteomes" id="UP000280307">
    <property type="component" value="Unassembled WGS sequence"/>
</dbReference>
<evidence type="ECO:0000313" key="2">
    <source>
        <dbReference type="EMBL" id="RRR65909.1"/>
    </source>
</evidence>
<dbReference type="GO" id="GO:0000272">
    <property type="term" value="P:polysaccharide catabolic process"/>
    <property type="evidence" value="ECO:0007669"/>
    <property type="project" value="TreeGrafter"/>
</dbReference>
<reference evidence="2 3" key="1">
    <citation type="submission" date="2018-12" db="EMBL/GenBank/DDBJ databases">
        <title>Genome Sequence of Candidatus Viridilinea halotolerans isolated from saline sulfide-rich spring.</title>
        <authorList>
            <person name="Grouzdev D.S."/>
            <person name="Burganskaya E.I."/>
            <person name="Krutkina M.S."/>
            <person name="Sukhacheva M.V."/>
            <person name="Gorlenko V.M."/>
        </authorList>
    </citation>
    <scope>NUCLEOTIDE SEQUENCE [LARGE SCALE GENOMIC DNA]</scope>
    <source>
        <strain evidence="2">Chok-6</strain>
    </source>
</reference>
<comment type="caution">
    <text evidence="2">The sequence shown here is derived from an EMBL/GenBank/DDBJ whole genome shotgun (WGS) entry which is preliminary data.</text>
</comment>
<dbReference type="SUPFAM" id="SSF51445">
    <property type="entry name" value="(Trans)glycosidases"/>
    <property type="match status" value="1"/>
</dbReference>
<gene>
    <name evidence="2" type="ORF">EI684_21795</name>
</gene>
<sequence>MTNGPVQALDARLLGTNVPAWLGPERLAREELRQRVVDLGPTLLRLPGGSWSNHYDWQACEEGQEGCYWPWAARPSDFLGLLQATGQEAIWTVSFNGTAAEAAALVAFFNGSMDDERPLGVDVRGRDWHTVGHWARLRAAHGHPDPYPIRLWEVGNEIYGAVGSTGPNCAAFGWEEVWTCDAEEYVRGRGEGTARREGYLEFRAAMRAVDPTILVGAVGVEYPDDWGGWGRKVMQAAGDDLDFYVVHHYGFNNRDTLRAEDALRIPSEVWPAMVGALHRAMDEHLGRRVPLAVTEYNLVAFLELDDPNLMRRAVNGLYLADTLGQMAQQGVQIANQWNLANGVGSNGADYGLVDQNSLQPTAQYFALALWQQMGRELLPVAHPFAVADELSLYAGRDEHGAYTLLAINKSAQPLTAYVELAGQTGSFRLERSTLVAESLMSEQVSYNGTLNTLEAALRAGPEQLGTVGALSEQTFAPYGVTLLRFGP</sequence>
<name>A0A426TR71_9CHLR</name>
<feature type="domain" description="Alpha-L-arabinofuranosidase 1 catalytic" evidence="1">
    <location>
        <begin position="37"/>
        <end position="159"/>
    </location>
</feature>
<dbReference type="PANTHER" id="PTHR43576">
    <property type="entry name" value="ALPHA-L-ARABINOFURANOSIDASE C-RELATED"/>
    <property type="match status" value="1"/>
</dbReference>
<dbReference type="PANTHER" id="PTHR43576:SF3">
    <property type="entry name" value="ALPHA-L-ARABINOFURANOSIDASE C"/>
    <property type="match status" value="1"/>
</dbReference>
<dbReference type="Pfam" id="PF22848">
    <property type="entry name" value="ASD1_dom"/>
    <property type="match status" value="1"/>
</dbReference>
<dbReference type="AlphaFoldDB" id="A0A426TR71"/>
<dbReference type="InterPro" id="IPR055235">
    <property type="entry name" value="ASD1_cat"/>
</dbReference>
<protein>
    <submittedName>
        <fullName evidence="2">Alpha-L-arabinofuranosidase</fullName>
    </submittedName>
</protein>
<evidence type="ECO:0000259" key="1">
    <source>
        <dbReference type="Pfam" id="PF22848"/>
    </source>
</evidence>
<evidence type="ECO:0000313" key="3">
    <source>
        <dbReference type="Proteomes" id="UP000280307"/>
    </source>
</evidence>
<accession>A0A426TR71</accession>
<dbReference type="EMBL" id="RSAS01000900">
    <property type="protein sequence ID" value="RRR65909.1"/>
    <property type="molecule type" value="Genomic_DNA"/>
</dbReference>
<dbReference type="InterPro" id="IPR017853">
    <property type="entry name" value="GH"/>
</dbReference>